<evidence type="ECO:0000256" key="4">
    <source>
        <dbReference type="SAM" id="MobiDB-lite"/>
    </source>
</evidence>
<organism evidence="6 7">
    <name type="scientific">Cloeon dipterum</name>
    <dbReference type="NCBI Taxonomy" id="197152"/>
    <lineage>
        <taxon>Eukaryota</taxon>
        <taxon>Metazoa</taxon>
        <taxon>Ecdysozoa</taxon>
        <taxon>Arthropoda</taxon>
        <taxon>Hexapoda</taxon>
        <taxon>Insecta</taxon>
        <taxon>Pterygota</taxon>
        <taxon>Palaeoptera</taxon>
        <taxon>Ephemeroptera</taxon>
        <taxon>Pisciforma</taxon>
        <taxon>Baetidae</taxon>
        <taxon>Cloeon</taxon>
    </lineage>
</organism>
<feature type="compositionally biased region" description="Pro residues" evidence="4">
    <location>
        <begin position="48"/>
        <end position="64"/>
    </location>
</feature>
<comment type="caution">
    <text evidence="6">The sequence shown here is derived from an EMBL/GenBank/DDBJ whole genome shotgun (WGS) entry which is preliminary data.</text>
</comment>
<name>A0A8S1CH08_9INSE</name>
<dbReference type="PROSITE" id="PS50021">
    <property type="entry name" value="CH"/>
    <property type="match status" value="1"/>
</dbReference>
<feature type="coiled-coil region" evidence="3">
    <location>
        <begin position="326"/>
        <end position="626"/>
    </location>
</feature>
<evidence type="ECO:0000313" key="6">
    <source>
        <dbReference type="EMBL" id="CAB3369568.1"/>
    </source>
</evidence>
<feature type="domain" description="Calponin-homology (CH)" evidence="5">
    <location>
        <begin position="992"/>
        <end position="1097"/>
    </location>
</feature>
<dbReference type="PANTHER" id="PTHR23167:SF69">
    <property type="entry name" value="FI18193P1"/>
    <property type="match status" value="1"/>
</dbReference>
<dbReference type="InterPro" id="IPR050540">
    <property type="entry name" value="F-actin_Monoox_Mical"/>
</dbReference>
<dbReference type="PANTHER" id="PTHR23167">
    <property type="entry name" value="CALPONIN HOMOLOGY DOMAIN-CONTAINING PROTEIN DDB_G0272472-RELATED"/>
    <property type="match status" value="1"/>
</dbReference>
<dbReference type="CDD" id="cd21199">
    <property type="entry name" value="CH_CYTS"/>
    <property type="match status" value="1"/>
</dbReference>
<feature type="coiled-coil region" evidence="3">
    <location>
        <begin position="251"/>
        <end position="278"/>
    </location>
</feature>
<evidence type="ECO:0000259" key="5">
    <source>
        <dbReference type="PROSITE" id="PS50021"/>
    </source>
</evidence>
<feature type="region of interest" description="Disordered" evidence="4">
    <location>
        <begin position="786"/>
        <end position="829"/>
    </location>
</feature>
<feature type="compositionally biased region" description="Polar residues" evidence="4">
    <location>
        <begin position="65"/>
        <end position="77"/>
    </location>
</feature>
<feature type="compositionally biased region" description="Polar residues" evidence="4">
    <location>
        <begin position="15"/>
        <end position="25"/>
    </location>
</feature>
<dbReference type="SMART" id="SM00033">
    <property type="entry name" value="CH"/>
    <property type="match status" value="1"/>
</dbReference>
<dbReference type="OrthoDB" id="10017054at2759"/>
<evidence type="ECO:0000313" key="7">
    <source>
        <dbReference type="Proteomes" id="UP000494165"/>
    </source>
</evidence>
<comment type="similarity">
    <text evidence="1">Belongs to the cytospin-A family.</text>
</comment>
<feature type="compositionally biased region" description="Low complexity" evidence="4">
    <location>
        <begin position="888"/>
        <end position="911"/>
    </location>
</feature>
<reference evidence="6 7" key="1">
    <citation type="submission" date="2020-04" db="EMBL/GenBank/DDBJ databases">
        <authorList>
            <person name="Alioto T."/>
            <person name="Alioto T."/>
            <person name="Gomez Garrido J."/>
        </authorList>
    </citation>
    <scope>NUCLEOTIDE SEQUENCE [LARGE SCALE GENOMIC DNA]</scope>
</reference>
<feature type="compositionally biased region" description="Polar residues" evidence="4">
    <location>
        <begin position="928"/>
        <end position="947"/>
    </location>
</feature>
<feature type="coiled-coil region" evidence="3">
    <location>
        <begin position="82"/>
        <end position="148"/>
    </location>
</feature>
<keyword evidence="7" id="KW-1185">Reference proteome</keyword>
<sequence length="1098" mass="120952">MLKFKKCLIFRRSVTSSLPNTTSGATPVPDKGKISTKGSARANANATRPPPQPQPETVTNPPPSQAENRPANSLVKSPTTAVLDLEAKVLELSKMLQSKEAEVNVLKGELKEAEKEMASSAAAGNAQIKELRAENKALKTKLAQLEAAASAMATANPPASQLQPLSDTEKLMLGQIHQHSSAPASIAGTEPPTPYDVLGSDMLASTCSQGVPGTPDWEHQSLGSCSEVSVAGLQDRIHQMEETHYSTSEELQATLQELADLQHQLAELQGENSRITEEKAVVLQSLCKQTERLEDCRARSESLTALLCSEGLPAPTDTETKLLEIIKGLHEERSEQQTLNEAAEARVRGTLERLSAAETASVRQNERVSLLQAQVEVSVAEKKRLEDRLEAALREGQEKTIEYERMETLLANAKAKIEELEECRSTPADETQLESRLESIRSEKEELEGKIVELQEQLSKAQGEVARIRETTNTLQEELKVSRNNAKSQVSELEFVINQEREETKRAQAAATEQAAQAQRHLEDKRQLRVTLSEAQRENIVLKEEMKTVQAQLEEEKRLRAEENEEWVQFRSDLLMTVRVANDFKTEAQQQLAKLLVENKSLKEKNRSLEAELAKAKALNSQALSSDSLASNGAGPTLEDPKFTDTLLAYDDIRSNFVISEEEYVDEFETNTNSSVDEAFLSFTENEHVALATRNTDETDKVCLVSPLPPPLPSTPPPPLPTIFDDYIDAVNEEISLAEHQSDPESLIIISPNLSDKRRSEPQFSAADYKENSWLLQRKLSLQIPTRTSSTRVVPKPAFDSASQMTQQSPSRPVSTSLSEAPPSPVPTSPACDAVFSSVQQEMAAAARRLRGTAIADNRLSVKNLIESIENATKHHKAGGDCGESRCSSTSNSIATTPTSPTPSPCNTLPSTPSPIPPAVELSKSPLRDQQQNNRTTTSLTRKTSFQEYLKEPVKPTKSEEPPSVVSQRPRHYSNPEVASKDPLWKLVKNGGSKRNALLKWCQAKTAGYKGIDITNFSSSWNDGLALCALIHSYLPALVPYNTLVPTDKRRNFSVAFSAAESVGIPTTLSIVEMTHMERPDWQQVMAYVTEVYKHFES</sequence>
<feature type="region of interest" description="Disordered" evidence="4">
    <location>
        <begin position="873"/>
        <end position="977"/>
    </location>
</feature>
<dbReference type="FunFam" id="1.10.418.10:FF:000020">
    <property type="entry name" value="Cytospin-A isoform 1"/>
    <property type="match status" value="1"/>
</dbReference>
<dbReference type="InterPro" id="IPR001715">
    <property type="entry name" value="CH_dom"/>
</dbReference>
<evidence type="ECO:0000256" key="3">
    <source>
        <dbReference type="SAM" id="Coils"/>
    </source>
</evidence>
<keyword evidence="2 3" id="KW-0175">Coiled coil</keyword>
<proteinExistence type="inferred from homology"/>
<dbReference type="Pfam" id="PF00307">
    <property type="entry name" value="CH"/>
    <property type="match status" value="1"/>
</dbReference>
<dbReference type="Proteomes" id="UP000494165">
    <property type="component" value="Unassembled WGS sequence"/>
</dbReference>
<feature type="region of interest" description="Disordered" evidence="4">
    <location>
        <begin position="15"/>
        <end position="77"/>
    </location>
</feature>
<dbReference type="AlphaFoldDB" id="A0A8S1CH08"/>
<protein>
    <recommendedName>
        <fullName evidence="5">Calponin-homology (CH) domain-containing protein</fullName>
    </recommendedName>
</protein>
<dbReference type="SUPFAM" id="SSF47576">
    <property type="entry name" value="Calponin-homology domain, CH-domain"/>
    <property type="match status" value="1"/>
</dbReference>
<evidence type="ECO:0000256" key="2">
    <source>
        <dbReference type="ARBA" id="ARBA00023054"/>
    </source>
</evidence>
<dbReference type="Gene3D" id="1.10.418.10">
    <property type="entry name" value="Calponin-like domain"/>
    <property type="match status" value="1"/>
</dbReference>
<dbReference type="EMBL" id="CADEPI010000046">
    <property type="protein sequence ID" value="CAB3369568.1"/>
    <property type="molecule type" value="Genomic_DNA"/>
</dbReference>
<gene>
    <name evidence="6" type="ORF">CLODIP_2_CD02634</name>
</gene>
<accession>A0A8S1CH08</accession>
<dbReference type="InterPro" id="IPR036872">
    <property type="entry name" value="CH_dom_sf"/>
</dbReference>
<evidence type="ECO:0000256" key="1">
    <source>
        <dbReference type="ARBA" id="ARBA00009452"/>
    </source>
</evidence>
<feature type="compositionally biased region" description="Basic and acidic residues" evidence="4">
    <location>
        <begin position="949"/>
        <end position="961"/>
    </location>
</feature>
<feature type="compositionally biased region" description="Polar residues" evidence="4">
    <location>
        <begin position="801"/>
        <end position="819"/>
    </location>
</feature>